<proteinExistence type="inferred from homology"/>
<evidence type="ECO:0000256" key="5">
    <source>
        <dbReference type="RuleBase" id="RU364035"/>
    </source>
</evidence>
<dbReference type="Pfam" id="PF04097">
    <property type="entry name" value="Nic96"/>
    <property type="match status" value="1"/>
</dbReference>
<comment type="similarity">
    <text evidence="2 5">Belongs to the nucleoporin interacting component (NIC) family.</text>
</comment>
<reference evidence="6" key="1">
    <citation type="submission" date="2014-05" db="EMBL/GenBank/DDBJ databases">
        <authorList>
            <person name="Chronopoulou M."/>
        </authorList>
    </citation>
    <scope>NUCLEOTIDE SEQUENCE</scope>
    <source>
        <tissue evidence="6">Whole organism</tissue>
    </source>
</reference>
<keyword evidence="5" id="KW-0813">Transport</keyword>
<keyword evidence="4 5" id="KW-0539">Nucleus</keyword>
<evidence type="ECO:0000256" key="1">
    <source>
        <dbReference type="ARBA" id="ARBA00004567"/>
    </source>
</evidence>
<keyword evidence="5" id="KW-0811">Translocation</keyword>
<sequence length="806" mass="91010">MAGNLNDLLQAAEQLTTEIEDSSELPRVKRNLKQLVEAGQQLYSKTNRETSQQEHLKASILLGSKGIDLPSISNKLEALSNIGSSGFESIEPLRVTDIAGFLRNERENAILSLIEETRQETLNNGDRLHWESLASEWESDKQRILNALLVGGSDLADITSGMKPEIQTRVHDPVSPTSLDATEMKYAKKIEEYNALVSSGSVKPSLVHKFLSIYPEEEDQEICVLWSMVSAMMFPSTKLVPRAEMSKAIVSKAKRYLESAFKKFMTITVFSNLRKAELGGTPSTLNTVRSYLNVRLPDSPGLEDGLVDGVPIWPLIYFCLRCGDLEAAIKAATSAGHGLGEMTKLLSEASNSSDRRLSPQSENIVRLSYRRSLRQSTDPYKRAVYCMLGACDHSDEHAEIATSLDDYLWIKLSMIREDEADSGLTLSQFQILMVEEYGESHFSAFDQPLLYFQVLFLTGQFESAIEFLFRVDRLRAHSVHIALSMFENNQLLLPSNIQAPLLSRESSDKKPIKRLNLARCIILFVRKFEFSDPKEALHYFYFLRSMKGAKGDNLFTSCVSELVLKSLEFDRLLGVINSDGSRSTGLIDKFSQHIDTQKIIENVASDSEHKGMFEDSVKLYDLAKKHEKVIELLNKLLSQVVSQSPVAESRRDRLQRKAVDIAKRYRANGHTASRETIATFFLLLDLMTFFDLYHMKKYDDAIDAVLNIKVVPLNQSDIDFMVSNFRLTSDEVRRNLPDLLLAVMNILFSQYKQTKSKGRGNEGGRERNLETLRNRAKSLITFAGIIPYRMPGDTNARLVQMEVLMN</sequence>
<evidence type="ECO:0000256" key="4">
    <source>
        <dbReference type="ARBA" id="ARBA00023242"/>
    </source>
</evidence>
<dbReference type="EMBL" id="HACA01023876">
    <property type="protein sequence ID" value="CDW41237.1"/>
    <property type="molecule type" value="Transcribed_RNA"/>
</dbReference>
<organism evidence="6">
    <name type="scientific">Lepeophtheirus salmonis</name>
    <name type="common">Salmon louse</name>
    <name type="synonym">Caligus salmonis</name>
    <dbReference type="NCBI Taxonomy" id="72036"/>
    <lineage>
        <taxon>Eukaryota</taxon>
        <taxon>Metazoa</taxon>
        <taxon>Ecdysozoa</taxon>
        <taxon>Arthropoda</taxon>
        <taxon>Crustacea</taxon>
        <taxon>Multicrustacea</taxon>
        <taxon>Hexanauplia</taxon>
        <taxon>Copepoda</taxon>
        <taxon>Siphonostomatoida</taxon>
        <taxon>Caligidae</taxon>
        <taxon>Lepeophtheirus</taxon>
    </lineage>
</organism>
<dbReference type="GO" id="GO:0017056">
    <property type="term" value="F:structural constituent of nuclear pore"/>
    <property type="evidence" value="ECO:0007669"/>
    <property type="project" value="InterPro"/>
</dbReference>
<dbReference type="InterPro" id="IPR007231">
    <property type="entry name" value="Nucleoporin_int_Nup93/Nic96"/>
</dbReference>
<dbReference type="GO" id="GO:0006606">
    <property type="term" value="P:protein import into nucleus"/>
    <property type="evidence" value="ECO:0007669"/>
    <property type="project" value="TreeGrafter"/>
</dbReference>
<name>A0A0K2UTL3_LEPSM</name>
<accession>A0A0K2UTL3</accession>
<protein>
    <recommendedName>
        <fullName evidence="5">Nuclear pore protein</fullName>
    </recommendedName>
</protein>
<evidence type="ECO:0000313" key="6">
    <source>
        <dbReference type="EMBL" id="CDW41237.1"/>
    </source>
</evidence>
<dbReference type="PANTHER" id="PTHR11225:SF4">
    <property type="entry name" value="NUCLEAR PORE COMPLEX PROTEIN NUP93"/>
    <property type="match status" value="1"/>
</dbReference>
<dbReference type="GO" id="GO:0016973">
    <property type="term" value="P:poly(A)+ mRNA export from nucleus"/>
    <property type="evidence" value="ECO:0007669"/>
    <property type="project" value="TreeGrafter"/>
</dbReference>
<evidence type="ECO:0000256" key="3">
    <source>
        <dbReference type="ARBA" id="ARBA00023132"/>
    </source>
</evidence>
<dbReference type="AlphaFoldDB" id="A0A0K2UTL3"/>
<keyword evidence="5" id="KW-0472">Membrane</keyword>
<evidence type="ECO:0000256" key="2">
    <source>
        <dbReference type="ARBA" id="ARBA00010186"/>
    </source>
</evidence>
<dbReference type="OrthoDB" id="1918363at2759"/>
<dbReference type="GO" id="GO:0005643">
    <property type="term" value="C:nuclear pore"/>
    <property type="evidence" value="ECO:0007669"/>
    <property type="project" value="UniProtKB-SubCell"/>
</dbReference>
<keyword evidence="5" id="KW-0653">Protein transport</keyword>
<comment type="subcellular location">
    <subcellularLocation>
        <location evidence="1 5">Nucleus</location>
        <location evidence="1 5">Nuclear pore complex</location>
    </subcellularLocation>
</comment>
<keyword evidence="3 5" id="KW-0906">Nuclear pore complex</keyword>
<keyword evidence="5" id="KW-0509">mRNA transport</keyword>
<dbReference type="PANTHER" id="PTHR11225">
    <property type="entry name" value="NUCLEAR PORE COMPLEX PROTEIN NUP93 NUCLEOPORIN NUP93 DEAD EYE PROTEIN"/>
    <property type="match status" value="1"/>
</dbReference>